<dbReference type="AlphaFoldDB" id="A0A5R9F380"/>
<feature type="domain" description="NAD-dependent epimerase/dehydratase" evidence="2">
    <location>
        <begin position="3"/>
        <end position="233"/>
    </location>
</feature>
<dbReference type="EMBL" id="SWLG01000006">
    <property type="protein sequence ID" value="TLS37471.1"/>
    <property type="molecule type" value="Genomic_DNA"/>
</dbReference>
<dbReference type="Proteomes" id="UP000308230">
    <property type="component" value="Unassembled WGS sequence"/>
</dbReference>
<evidence type="ECO:0000256" key="1">
    <source>
        <dbReference type="ARBA" id="ARBA00007637"/>
    </source>
</evidence>
<dbReference type="InterPro" id="IPR001509">
    <property type="entry name" value="Epimerase_deHydtase"/>
</dbReference>
<evidence type="ECO:0000259" key="2">
    <source>
        <dbReference type="Pfam" id="PF01370"/>
    </source>
</evidence>
<evidence type="ECO:0000313" key="3">
    <source>
        <dbReference type="EMBL" id="TLS37471.1"/>
    </source>
</evidence>
<proteinExistence type="inferred from homology"/>
<dbReference type="Gene3D" id="3.40.50.720">
    <property type="entry name" value="NAD(P)-binding Rossmann-like Domain"/>
    <property type="match status" value="1"/>
</dbReference>
<comment type="similarity">
    <text evidence="1">Belongs to the NAD(P)-dependent epimerase/dehydratase family.</text>
</comment>
<keyword evidence="4" id="KW-1185">Reference proteome</keyword>
<dbReference type="InterPro" id="IPR036291">
    <property type="entry name" value="NAD(P)-bd_dom_sf"/>
</dbReference>
<dbReference type="SUPFAM" id="SSF51735">
    <property type="entry name" value="NAD(P)-binding Rossmann-fold domains"/>
    <property type="match status" value="1"/>
</dbReference>
<dbReference type="Gene3D" id="3.90.25.10">
    <property type="entry name" value="UDP-galactose 4-epimerase, domain 1"/>
    <property type="match status" value="1"/>
</dbReference>
<sequence length="301" mass="33777">MKILVTGGAGFIGSHVVDTLKGKGYRVVVLDNLSTGRKQNISTEVPFYNTDIKQPSLESIFKAEKPDIVIHQAAQVSVKKSVENPMLDCEENVLATINILKCCRRYHVRKVIFASSAAVYGIPQSLPIEENHALRPISFYGLSKRTSEEYIQLFHRHYGLNYSILRYSNVYGERQNLHGEAGVVTLFLNNIASQKGLTIYGDGTQTRDFINVKDVAQANVLAVDNGDNQIFNISSNISTTINDLKNELMKHRGEETPILYKEPRPGDIEHSCLSNKKAIAQLSWFPQYTLSRGLEELVKMM</sequence>
<dbReference type="Pfam" id="PF01370">
    <property type="entry name" value="Epimerase"/>
    <property type="match status" value="1"/>
</dbReference>
<dbReference type="PANTHER" id="PTHR43000">
    <property type="entry name" value="DTDP-D-GLUCOSE 4,6-DEHYDRATASE-RELATED"/>
    <property type="match status" value="1"/>
</dbReference>
<dbReference type="RefSeq" id="WP_138126243.1">
    <property type="nucleotide sequence ID" value="NZ_SWLG01000006.1"/>
</dbReference>
<evidence type="ECO:0000313" key="4">
    <source>
        <dbReference type="Proteomes" id="UP000308230"/>
    </source>
</evidence>
<reference evidence="3 4" key="1">
    <citation type="submission" date="2019-04" db="EMBL/GenBank/DDBJ databases">
        <title>Bacillus caeni sp. nov., a bacterium isolated from mangrove sediment.</title>
        <authorList>
            <person name="Huang H."/>
            <person name="Mo K."/>
            <person name="Hu Y."/>
        </authorList>
    </citation>
    <scope>NUCLEOTIDE SEQUENCE [LARGE SCALE GENOMIC DNA]</scope>
    <source>
        <strain evidence="3 4">HB172195</strain>
    </source>
</reference>
<organism evidence="3 4">
    <name type="scientific">Exobacillus caeni</name>
    <dbReference type="NCBI Taxonomy" id="2574798"/>
    <lineage>
        <taxon>Bacteria</taxon>
        <taxon>Bacillati</taxon>
        <taxon>Bacillota</taxon>
        <taxon>Bacilli</taxon>
        <taxon>Bacillales</taxon>
        <taxon>Guptibacillaceae</taxon>
        <taxon>Exobacillus</taxon>
    </lineage>
</organism>
<name>A0A5R9F380_9BACL</name>
<comment type="caution">
    <text evidence="3">The sequence shown here is derived from an EMBL/GenBank/DDBJ whole genome shotgun (WGS) entry which is preliminary data.</text>
</comment>
<gene>
    <name evidence="3" type="ORF">FCL54_10010</name>
</gene>
<accession>A0A5R9F380</accession>
<dbReference type="OrthoDB" id="9771073at2"/>
<protein>
    <submittedName>
        <fullName evidence="3">NAD-dependent epimerase/dehydratase family protein</fullName>
    </submittedName>
</protein>